<evidence type="ECO:0000256" key="2">
    <source>
        <dbReference type="SAM" id="SignalP"/>
    </source>
</evidence>
<name>A0ABV7C3H6_9VIBR</name>
<dbReference type="Gene3D" id="6.10.250.3150">
    <property type="match status" value="1"/>
</dbReference>
<reference evidence="5" key="1">
    <citation type="journal article" date="2019" name="Int. J. Syst. Evol. Microbiol.">
        <title>The Global Catalogue of Microorganisms (GCM) 10K type strain sequencing project: providing services to taxonomists for standard genome sequencing and annotation.</title>
        <authorList>
            <consortium name="The Broad Institute Genomics Platform"/>
            <consortium name="The Broad Institute Genome Sequencing Center for Infectious Disease"/>
            <person name="Wu L."/>
            <person name="Ma J."/>
        </authorList>
    </citation>
    <scope>NUCLEOTIDE SEQUENCE [LARGE SCALE GENOMIC DNA]</scope>
    <source>
        <strain evidence="5">KCTC 62784</strain>
    </source>
</reference>
<protein>
    <submittedName>
        <fullName evidence="4">Murein hydrolase activator EnvC family protein</fullName>
    </submittedName>
</protein>
<evidence type="ECO:0000313" key="5">
    <source>
        <dbReference type="Proteomes" id="UP001595384"/>
    </source>
</evidence>
<accession>A0ABV7C3H6</accession>
<dbReference type="CDD" id="cd12797">
    <property type="entry name" value="M23_peptidase"/>
    <property type="match status" value="1"/>
</dbReference>
<evidence type="ECO:0000256" key="1">
    <source>
        <dbReference type="SAM" id="Coils"/>
    </source>
</evidence>
<keyword evidence="1" id="KW-0175">Coiled coil</keyword>
<feature type="domain" description="M23ase beta-sheet core" evidence="3">
    <location>
        <begin position="292"/>
        <end position="385"/>
    </location>
</feature>
<dbReference type="PANTHER" id="PTHR21666:SF270">
    <property type="entry name" value="MUREIN HYDROLASE ACTIVATOR ENVC"/>
    <property type="match status" value="1"/>
</dbReference>
<organism evidence="4 5">
    <name type="scientific">Vibrio zhugei</name>
    <dbReference type="NCBI Taxonomy" id="2479546"/>
    <lineage>
        <taxon>Bacteria</taxon>
        <taxon>Pseudomonadati</taxon>
        <taxon>Pseudomonadota</taxon>
        <taxon>Gammaproteobacteria</taxon>
        <taxon>Vibrionales</taxon>
        <taxon>Vibrionaceae</taxon>
        <taxon>Vibrio</taxon>
    </lineage>
</organism>
<dbReference type="InterPro" id="IPR011055">
    <property type="entry name" value="Dup_hybrid_motif"/>
</dbReference>
<keyword evidence="2" id="KW-0732">Signal</keyword>
<dbReference type="InterPro" id="IPR016047">
    <property type="entry name" value="M23ase_b-sheet_dom"/>
</dbReference>
<dbReference type="Pfam" id="PF01551">
    <property type="entry name" value="Peptidase_M23"/>
    <property type="match status" value="1"/>
</dbReference>
<dbReference type="EMBL" id="JBHRSE010000010">
    <property type="protein sequence ID" value="MFC3022572.1"/>
    <property type="molecule type" value="Genomic_DNA"/>
</dbReference>
<dbReference type="RefSeq" id="WP_123015204.1">
    <property type="nucleotide sequence ID" value="NZ_AP024911.1"/>
</dbReference>
<proteinExistence type="predicted"/>
<evidence type="ECO:0000313" key="4">
    <source>
        <dbReference type="EMBL" id="MFC3022572.1"/>
    </source>
</evidence>
<dbReference type="GO" id="GO:0016787">
    <property type="term" value="F:hydrolase activity"/>
    <property type="evidence" value="ECO:0007669"/>
    <property type="project" value="UniProtKB-KW"/>
</dbReference>
<feature type="coiled-coil region" evidence="1">
    <location>
        <begin position="37"/>
        <end position="127"/>
    </location>
</feature>
<dbReference type="Gene3D" id="2.70.70.10">
    <property type="entry name" value="Glucose Permease (Domain IIA)"/>
    <property type="match status" value="1"/>
</dbReference>
<evidence type="ECO:0000259" key="3">
    <source>
        <dbReference type="Pfam" id="PF01551"/>
    </source>
</evidence>
<gene>
    <name evidence="4" type="ORF">ACFODT_01810</name>
</gene>
<feature type="signal peptide" evidence="2">
    <location>
        <begin position="1"/>
        <end position="38"/>
    </location>
</feature>
<dbReference type="SUPFAM" id="SSF51261">
    <property type="entry name" value="Duplicated hybrid motif"/>
    <property type="match status" value="1"/>
</dbReference>
<feature type="coiled-coil region" evidence="1">
    <location>
        <begin position="161"/>
        <end position="195"/>
    </location>
</feature>
<comment type="caution">
    <text evidence="4">The sequence shown here is derived from an EMBL/GenBank/DDBJ whole genome shotgun (WGS) entry which is preliminary data.</text>
</comment>
<keyword evidence="4" id="KW-0378">Hydrolase</keyword>
<dbReference type="Proteomes" id="UP001595384">
    <property type="component" value="Unassembled WGS sequence"/>
</dbReference>
<dbReference type="InterPro" id="IPR050570">
    <property type="entry name" value="Cell_wall_metabolism_enzyme"/>
</dbReference>
<keyword evidence="5" id="KW-1185">Reference proteome</keyword>
<feature type="chain" id="PRO_5046988274" evidence="2">
    <location>
        <begin position="39"/>
        <end position="391"/>
    </location>
</feature>
<dbReference type="PANTHER" id="PTHR21666">
    <property type="entry name" value="PEPTIDASE-RELATED"/>
    <property type="match status" value="1"/>
</dbReference>
<sequence>MLIKLCPSFLKRSSPIVLNSAILFASALAMTMPQTSMAASQQELTGVKNEIQRQELSLSRQRKKLDALQNDLKQQELHIAAQKKQINKTKSKQAQTNRKIAALRKKIDHLEQQRQQQTKQLKTLLQTYYITERSFSTEHILSSGMEEDRISQYYQHLAKARTKAINELETTHRELDNSESQLHKERDKIAELLKQQTQKYQQLDQSQTQRRQTLAKIKKGISGDKVYLAELQQNENRLKAEIAKAEKAKAARQAAASISMDGLAKQRHQLPWPIKGTVLHRFGEHQSGQINWKGIVIQAHYGDKVKAVASGTIVFSDYLRGYGLMVLIDHGQGYMTLYGFNQSLTKKEGDRVAAGETIALAGDTGGQQQASLYFEVRRNSKAENPLNWLKR</sequence>